<reference evidence="9 10" key="1">
    <citation type="journal article" date="2023" name="Nat. Commun.">
        <title>Origin of minicircular mitochondrial genomes in red algae.</title>
        <authorList>
            <person name="Lee Y."/>
            <person name="Cho C.H."/>
            <person name="Lee Y.M."/>
            <person name="Park S.I."/>
            <person name="Yang J.H."/>
            <person name="West J.A."/>
            <person name="Bhattacharya D."/>
            <person name="Yoon H.S."/>
        </authorList>
    </citation>
    <scope>NUCLEOTIDE SEQUENCE [LARGE SCALE GENOMIC DNA]</scope>
    <source>
        <strain evidence="9 10">CCMP1338</strain>
        <tissue evidence="9">Whole cell</tissue>
    </source>
</reference>
<comment type="caution">
    <text evidence="9">The sequence shown here is derived from an EMBL/GenBank/DDBJ whole genome shotgun (WGS) entry which is preliminary data.</text>
</comment>
<protein>
    <recommendedName>
        <fullName evidence="8">C2H2-type domain-containing protein</fullName>
    </recommendedName>
</protein>
<dbReference type="PANTHER" id="PTHR16515:SF49">
    <property type="entry name" value="GASTRULA ZINC FINGER PROTEIN XLCGF49.1-LIKE-RELATED"/>
    <property type="match status" value="1"/>
</dbReference>
<keyword evidence="6" id="KW-0539">Nucleus</keyword>
<sequence length="417" mass="46859">MEGLLADMSLQVDGMSAWLYGDAPDPNFDFEGGALLQINHMKLTGDDLLVPITAWAPMFVPQAARNGAVYGTLFGGRSILSAMFPLEHSTTSRYIVDSRGSTITANVCHRSSSGLVELMTFKFLPSGDMTCSNYVYEKSNPSNVYFGFTTRERKLCSYCAREGFTCECEDNIRTKSLTDITRESIIQGVSFSNSQDLHFLNGALCEVFSRVFQGKFQVTGVMSTPEGEGSMEMVHHAVSFPKFYNYAPNGYVAEAARIKYAQSVVMCATGPRSPMLLTDGSIDGSVDRIISKRTGADAAEDDLTCPICGAQFTRKHDTRRHVRTVHLQERNFECEMCNRHFIHRTHLRDHIYSVHYKIALAECPECGKGFKNQSKVNRHILSVHRGERKYQCIECGRRFFQRWDLKKHEEGHLARGS</sequence>
<keyword evidence="3" id="KW-0677">Repeat</keyword>
<dbReference type="PROSITE" id="PS00028">
    <property type="entry name" value="ZINC_FINGER_C2H2_1"/>
    <property type="match status" value="4"/>
</dbReference>
<dbReference type="GO" id="GO:0005634">
    <property type="term" value="C:nucleus"/>
    <property type="evidence" value="ECO:0007669"/>
    <property type="project" value="UniProtKB-SubCell"/>
</dbReference>
<dbReference type="GO" id="GO:0008270">
    <property type="term" value="F:zinc ion binding"/>
    <property type="evidence" value="ECO:0007669"/>
    <property type="project" value="UniProtKB-KW"/>
</dbReference>
<dbReference type="Gene3D" id="3.30.160.60">
    <property type="entry name" value="Classic Zinc Finger"/>
    <property type="match status" value="3"/>
</dbReference>
<feature type="domain" description="C2H2-type" evidence="8">
    <location>
        <begin position="332"/>
        <end position="355"/>
    </location>
</feature>
<keyword evidence="4 7" id="KW-0863">Zinc-finger</keyword>
<evidence type="ECO:0000256" key="7">
    <source>
        <dbReference type="PROSITE-ProRule" id="PRU00042"/>
    </source>
</evidence>
<dbReference type="GO" id="GO:0010468">
    <property type="term" value="P:regulation of gene expression"/>
    <property type="evidence" value="ECO:0007669"/>
    <property type="project" value="TreeGrafter"/>
</dbReference>
<dbReference type="FunFam" id="3.30.160.60:FF:000100">
    <property type="entry name" value="Zinc finger 45-like"/>
    <property type="match status" value="1"/>
</dbReference>
<dbReference type="EMBL" id="JAMWBK010000004">
    <property type="protein sequence ID" value="KAJ8906269.1"/>
    <property type="molecule type" value="Genomic_DNA"/>
</dbReference>
<proteinExistence type="predicted"/>
<evidence type="ECO:0000256" key="5">
    <source>
        <dbReference type="ARBA" id="ARBA00022833"/>
    </source>
</evidence>
<evidence type="ECO:0000256" key="6">
    <source>
        <dbReference type="ARBA" id="ARBA00023242"/>
    </source>
</evidence>
<evidence type="ECO:0000256" key="2">
    <source>
        <dbReference type="ARBA" id="ARBA00022723"/>
    </source>
</evidence>
<dbReference type="SMART" id="SM00355">
    <property type="entry name" value="ZnF_C2H2"/>
    <property type="match status" value="4"/>
</dbReference>
<dbReference type="AlphaFoldDB" id="A0AAV8UUR4"/>
<dbReference type="InterPro" id="IPR050331">
    <property type="entry name" value="Zinc_finger"/>
</dbReference>
<name>A0AAV8UUR4_9RHOD</name>
<dbReference type="InterPro" id="IPR036236">
    <property type="entry name" value="Znf_C2H2_sf"/>
</dbReference>
<keyword evidence="2" id="KW-0479">Metal-binding</keyword>
<dbReference type="Pfam" id="PF00096">
    <property type="entry name" value="zf-C2H2"/>
    <property type="match status" value="3"/>
</dbReference>
<accession>A0AAV8UUR4</accession>
<dbReference type="Proteomes" id="UP001157974">
    <property type="component" value="Unassembled WGS sequence"/>
</dbReference>
<evidence type="ECO:0000313" key="10">
    <source>
        <dbReference type="Proteomes" id="UP001157974"/>
    </source>
</evidence>
<evidence type="ECO:0000256" key="4">
    <source>
        <dbReference type="ARBA" id="ARBA00022771"/>
    </source>
</evidence>
<feature type="domain" description="C2H2-type" evidence="8">
    <location>
        <begin position="361"/>
        <end position="389"/>
    </location>
</feature>
<evidence type="ECO:0000256" key="1">
    <source>
        <dbReference type="ARBA" id="ARBA00004123"/>
    </source>
</evidence>
<organism evidence="9 10">
    <name type="scientific">Rhodosorus marinus</name>
    <dbReference type="NCBI Taxonomy" id="101924"/>
    <lineage>
        <taxon>Eukaryota</taxon>
        <taxon>Rhodophyta</taxon>
        <taxon>Stylonematophyceae</taxon>
        <taxon>Stylonematales</taxon>
        <taxon>Stylonemataceae</taxon>
        <taxon>Rhodosorus</taxon>
    </lineage>
</organism>
<evidence type="ECO:0000259" key="8">
    <source>
        <dbReference type="PROSITE" id="PS50157"/>
    </source>
</evidence>
<keyword evidence="10" id="KW-1185">Reference proteome</keyword>
<evidence type="ECO:0000256" key="3">
    <source>
        <dbReference type="ARBA" id="ARBA00022737"/>
    </source>
</evidence>
<keyword evidence="5" id="KW-0862">Zinc</keyword>
<dbReference type="InterPro" id="IPR013087">
    <property type="entry name" value="Znf_C2H2_type"/>
</dbReference>
<feature type="domain" description="C2H2-type" evidence="8">
    <location>
        <begin position="390"/>
        <end position="417"/>
    </location>
</feature>
<feature type="domain" description="C2H2-type" evidence="8">
    <location>
        <begin position="303"/>
        <end position="331"/>
    </location>
</feature>
<dbReference type="PROSITE" id="PS50157">
    <property type="entry name" value="ZINC_FINGER_C2H2_2"/>
    <property type="match status" value="4"/>
</dbReference>
<comment type="subcellular location">
    <subcellularLocation>
        <location evidence="1">Nucleus</location>
    </subcellularLocation>
</comment>
<dbReference type="PANTHER" id="PTHR16515">
    <property type="entry name" value="PR DOMAIN ZINC FINGER PROTEIN"/>
    <property type="match status" value="1"/>
</dbReference>
<evidence type="ECO:0000313" key="9">
    <source>
        <dbReference type="EMBL" id="KAJ8906269.1"/>
    </source>
</evidence>
<gene>
    <name evidence="9" type="ORF">NDN08_002762</name>
</gene>
<dbReference type="SUPFAM" id="SSF57667">
    <property type="entry name" value="beta-beta-alpha zinc fingers"/>
    <property type="match status" value="2"/>
</dbReference>